<dbReference type="SMART" id="SM00044">
    <property type="entry name" value="CYCc"/>
    <property type="match status" value="1"/>
</dbReference>
<dbReference type="InterPro" id="IPR027417">
    <property type="entry name" value="P-loop_NTPase"/>
</dbReference>
<reference evidence="2 3" key="1">
    <citation type="submission" date="2017-01" db="EMBL/GenBank/DDBJ databases">
        <authorList>
            <consortium name="Urmite Genomes"/>
        </authorList>
    </citation>
    <scope>NUCLEOTIDE SEQUENCE [LARGE SCALE GENOMIC DNA]</scope>
    <source>
        <strain evidence="2 3">AB57</strain>
    </source>
</reference>
<gene>
    <name evidence="2" type="ORF">MRAB57_3126</name>
</gene>
<evidence type="ECO:0000259" key="1">
    <source>
        <dbReference type="PROSITE" id="PS50125"/>
    </source>
</evidence>
<dbReference type="SUPFAM" id="SSF52540">
    <property type="entry name" value="P-loop containing nucleoside triphosphate hydrolases"/>
    <property type="match status" value="1"/>
</dbReference>
<dbReference type="GO" id="GO:0009190">
    <property type="term" value="P:cyclic nucleotide biosynthetic process"/>
    <property type="evidence" value="ECO:0007669"/>
    <property type="project" value="InterPro"/>
</dbReference>
<dbReference type="GO" id="GO:0035556">
    <property type="term" value="P:intracellular signal transduction"/>
    <property type="evidence" value="ECO:0007669"/>
    <property type="project" value="InterPro"/>
</dbReference>
<dbReference type="PRINTS" id="PR00364">
    <property type="entry name" value="DISEASERSIST"/>
</dbReference>
<dbReference type="Pfam" id="PF00211">
    <property type="entry name" value="Guanylate_cyc"/>
    <property type="match status" value="1"/>
</dbReference>
<dbReference type="EMBL" id="FUFA01000004">
    <property type="protein sequence ID" value="SPM35303.1"/>
    <property type="molecule type" value="Genomic_DNA"/>
</dbReference>
<dbReference type="InterPro" id="IPR001054">
    <property type="entry name" value="A/G_cyclase"/>
</dbReference>
<dbReference type="Gene3D" id="3.40.50.300">
    <property type="entry name" value="P-loop containing nucleotide triphosphate hydrolases"/>
    <property type="match status" value="1"/>
</dbReference>
<dbReference type="SUPFAM" id="SSF55073">
    <property type="entry name" value="Nucleotide cyclase"/>
    <property type="match status" value="1"/>
</dbReference>
<dbReference type="GO" id="GO:0004016">
    <property type="term" value="F:adenylate cyclase activity"/>
    <property type="evidence" value="ECO:0007669"/>
    <property type="project" value="UniProtKB-ARBA"/>
</dbReference>
<dbReference type="PROSITE" id="PS50125">
    <property type="entry name" value="GUANYLATE_CYCLASE_2"/>
    <property type="match status" value="1"/>
</dbReference>
<dbReference type="Gene3D" id="3.30.70.1230">
    <property type="entry name" value="Nucleotide cyclase"/>
    <property type="match status" value="2"/>
</dbReference>
<organism evidence="2 3">
    <name type="scientific">Mycobacterium rhizamassiliense</name>
    <dbReference type="NCBI Taxonomy" id="1841860"/>
    <lineage>
        <taxon>Bacteria</taxon>
        <taxon>Bacillati</taxon>
        <taxon>Actinomycetota</taxon>
        <taxon>Actinomycetes</taxon>
        <taxon>Mycobacteriales</taxon>
        <taxon>Mycobacteriaceae</taxon>
        <taxon>Mycobacterium</taxon>
    </lineage>
</organism>
<evidence type="ECO:0000313" key="3">
    <source>
        <dbReference type="Proteomes" id="UP000240988"/>
    </source>
</evidence>
<dbReference type="PANTHER" id="PTHR47691">
    <property type="entry name" value="REGULATOR-RELATED"/>
    <property type="match status" value="1"/>
</dbReference>
<accession>A0A2U3NV16</accession>
<feature type="domain" description="Guanylate cyclase" evidence="1">
    <location>
        <begin position="39"/>
        <end position="147"/>
    </location>
</feature>
<dbReference type="STRING" id="1841860.GCA_900157375_03128"/>
<proteinExistence type="predicted"/>
<sequence>MFCFTRAAMLTNMSQHAEIPPLTWSDLGVGDLLPTGTVTLLLADVEGSTRLWETQPEKMTIALAELNRAVDQAVPAFGGVRPVEQGEGDSFVAAFARASDAVACALALQRAPLAPIKLRLGLHTGEVQLRDDANYAGPTINRTARLRDLGHGGQTLLSGVTESLVADRLPDGAWLADLGSYPLRDLPRPERVVQLCHPDVCNEFPPLRVRTVVVSHNLPAQLTSFVGRQAEMAELQSLVADNRLVTLTGAGGAGKTRLAVELTAQVLGEFGDGVWYVDLAPITIPDVMPVTVARTLGLPDQPGRSTMELLVRFFGEKTMLLVLDNCEHLLDVCGSLVVELLAACPHLTILATSREPLGVPGELSWRVPSLPLADQAIELFADRARRARPNFVVGEDNTELVREICERLDGIPLAIELDAARVRALSLPQILGSLPCPGGVESGNLRVDGRRQFLGAMIELLQPVRERDQLVDIDGIAACHR</sequence>
<dbReference type="CDD" id="cd07302">
    <property type="entry name" value="CHD"/>
    <property type="match status" value="1"/>
</dbReference>
<evidence type="ECO:0000313" key="2">
    <source>
        <dbReference type="EMBL" id="SPM35303.1"/>
    </source>
</evidence>
<dbReference type="Proteomes" id="UP000240988">
    <property type="component" value="Unassembled WGS sequence"/>
</dbReference>
<protein>
    <submittedName>
        <fullName evidence="2">Predicted ATPase</fullName>
    </submittedName>
</protein>
<dbReference type="AlphaFoldDB" id="A0A2U3NV16"/>
<dbReference type="FunFam" id="3.40.50.300:FF:001702">
    <property type="entry name" value="Transcriptional regulator, LuxR family"/>
    <property type="match status" value="1"/>
</dbReference>
<name>A0A2U3NV16_9MYCO</name>
<dbReference type="InterPro" id="IPR029787">
    <property type="entry name" value="Nucleotide_cyclase"/>
</dbReference>
<dbReference type="PANTHER" id="PTHR47691:SF3">
    <property type="entry name" value="HTH-TYPE TRANSCRIPTIONAL REGULATOR RV0890C-RELATED"/>
    <property type="match status" value="1"/>
</dbReference>
<keyword evidence="3" id="KW-1185">Reference proteome</keyword>